<organism evidence="3 4">
    <name type="scientific">Methanolapillus africanus</name>
    <dbReference type="NCBI Taxonomy" id="3028297"/>
    <lineage>
        <taxon>Archaea</taxon>
        <taxon>Methanobacteriati</taxon>
        <taxon>Methanobacteriota</taxon>
        <taxon>Stenosarchaea group</taxon>
        <taxon>Methanomicrobia</taxon>
        <taxon>Methanosarcinales</taxon>
        <taxon>Methanosarcinaceae</taxon>
        <taxon>Methanolapillus</taxon>
    </lineage>
</organism>
<comment type="caution">
    <text evidence="3">The sequence shown here is derived from an EMBL/GenBank/DDBJ whole genome shotgun (WGS) entry which is preliminary data.</text>
</comment>
<feature type="transmembrane region" description="Helical" evidence="1">
    <location>
        <begin position="55"/>
        <end position="72"/>
    </location>
</feature>
<dbReference type="GO" id="GO:0016020">
    <property type="term" value="C:membrane"/>
    <property type="evidence" value="ECO:0007669"/>
    <property type="project" value="InterPro"/>
</dbReference>
<proteinExistence type="predicted"/>
<accession>A0AAE4MJS0</accession>
<dbReference type="InterPro" id="IPR000045">
    <property type="entry name" value="Prepilin_IV_endopep_pep"/>
</dbReference>
<reference evidence="3" key="1">
    <citation type="submission" date="2023-06" db="EMBL/GenBank/DDBJ databases">
        <title>Genome sequence of Methanosarcinaceae archaeon Ag5.</title>
        <authorList>
            <person name="Protasov E."/>
            <person name="Platt K."/>
            <person name="Poehlein A."/>
            <person name="Daniel R."/>
            <person name="Brune A."/>
        </authorList>
    </citation>
    <scope>NUCLEOTIDE SEQUENCE</scope>
    <source>
        <strain evidence="3">Ag5</strain>
    </source>
</reference>
<evidence type="ECO:0000313" key="4">
    <source>
        <dbReference type="Proteomes" id="UP001271789"/>
    </source>
</evidence>
<feature type="transmembrane region" description="Helical" evidence="1">
    <location>
        <begin position="6"/>
        <end position="23"/>
    </location>
</feature>
<feature type="transmembrane region" description="Helical" evidence="1">
    <location>
        <begin position="32"/>
        <end position="49"/>
    </location>
</feature>
<dbReference type="Gene3D" id="1.20.120.1220">
    <property type="match status" value="1"/>
</dbReference>
<dbReference type="AlphaFoldDB" id="A0AAE4MJS0"/>
<evidence type="ECO:0000259" key="2">
    <source>
        <dbReference type="Pfam" id="PF01478"/>
    </source>
</evidence>
<keyword evidence="4" id="KW-1185">Reference proteome</keyword>
<evidence type="ECO:0000313" key="3">
    <source>
        <dbReference type="EMBL" id="MDV0447419.1"/>
    </source>
</evidence>
<dbReference type="Proteomes" id="UP001271789">
    <property type="component" value="Unassembled WGS sequence"/>
</dbReference>
<keyword evidence="1" id="KW-1133">Transmembrane helix</keyword>
<dbReference type="GO" id="GO:0004190">
    <property type="term" value="F:aspartic-type endopeptidase activity"/>
    <property type="evidence" value="ECO:0007669"/>
    <property type="project" value="InterPro"/>
</dbReference>
<gene>
    <name evidence="3" type="ORF">MsAg5_13090</name>
</gene>
<dbReference type="EMBL" id="JAWDKD010000019">
    <property type="protein sequence ID" value="MDV0447419.1"/>
    <property type="molecule type" value="Genomic_DNA"/>
</dbReference>
<keyword evidence="1" id="KW-0472">Membrane</keyword>
<feature type="transmembrane region" description="Helical" evidence="1">
    <location>
        <begin position="84"/>
        <end position="110"/>
    </location>
</feature>
<dbReference type="Pfam" id="PF01478">
    <property type="entry name" value="Peptidase_A24"/>
    <property type="match status" value="1"/>
</dbReference>
<keyword evidence="1" id="KW-0812">Transmembrane</keyword>
<dbReference type="RefSeq" id="WP_338099856.1">
    <property type="nucleotide sequence ID" value="NZ_JAWDKD010000019.1"/>
</dbReference>
<sequence>MIYILLKMVITTFFLSFFASRDLKNRKVPNRPILIFFVIGCLFFAYDWYVSGLNLNNLVLTLIIPVFIMTMYKKKLFGGADCKVFISMAVWWPQQFLYMFIIGMLFAVTYGFLGRFDKFNKSLKLQIERGIPLLTCFTVSWIIVAFFSLISG</sequence>
<name>A0AAE4MJS0_9EURY</name>
<evidence type="ECO:0000256" key="1">
    <source>
        <dbReference type="SAM" id="Phobius"/>
    </source>
</evidence>
<feature type="domain" description="Prepilin type IV endopeptidase peptidase" evidence="2">
    <location>
        <begin position="10"/>
        <end position="111"/>
    </location>
</feature>
<feature type="transmembrane region" description="Helical" evidence="1">
    <location>
        <begin position="130"/>
        <end position="150"/>
    </location>
</feature>
<protein>
    <recommendedName>
        <fullName evidence="2">Prepilin type IV endopeptidase peptidase domain-containing protein</fullName>
    </recommendedName>
</protein>